<reference evidence="5 6" key="1">
    <citation type="submission" date="2024-04" db="EMBL/GenBank/DDBJ databases">
        <title>Phylogenomic analyses of a clade within the roseobacter group suggest taxonomic reassignments of species of the genera Aestuariivita, Citreicella, Loktanella, Nautella, Pelagibaca, Ruegeria, Thalassobius, Thiobacimonas and Tropicibacter, and the proposal o.</title>
        <authorList>
            <person name="Jeon C.O."/>
        </authorList>
    </citation>
    <scope>NUCLEOTIDE SEQUENCE [LARGE SCALE GENOMIC DNA]</scope>
    <source>
        <strain evidence="5 6">G8-12</strain>
    </source>
</reference>
<dbReference type="AlphaFoldDB" id="A0AAN0M3B0"/>
<sequence length="378" mass="41763">MARTEPPFTIGIEEEYLLVDQDTLALAEAPDSLIAACKQDLEGQVSPEFLQCQIEIGTGVCQTIGEARKDLAHLRRTVARHAADYGLAPIAASCHPLADWKEQHHTDKERYHQLRRDLGGVARRMLICGMHVHVGIPDQDTRIDLVNQLKYFLPHLHALSTSSPYWQGEDTGMNSYRLSVFDNLPRTGLPPTMQDWAEFSSTVNTLIDLGLIEDASKIWWDLRPSSKFPTIESRICDVAPRMEVTLTLAALTQCLTRMLWRKSQEGDGWPVVQNFMVGENRWRAQRYGTSEGLIDFGRKALIPFSQAVDEILELIAEDAAALDCVAEVNAARAIVADGTSADHQRKVFAASKEAGASEKEALNAVVASLVADFGAALA</sequence>
<dbReference type="RefSeq" id="WP_342070557.1">
    <property type="nucleotide sequence ID" value="NZ_CP151762.1"/>
</dbReference>
<comment type="catalytic activity">
    <reaction evidence="4">
        <text>L-cysteine + L-glutamate + ATP = gamma-L-glutamyl-L-cysteine + ADP + phosphate + H(+)</text>
        <dbReference type="Rhea" id="RHEA:13285"/>
        <dbReference type="ChEBI" id="CHEBI:15378"/>
        <dbReference type="ChEBI" id="CHEBI:29985"/>
        <dbReference type="ChEBI" id="CHEBI:30616"/>
        <dbReference type="ChEBI" id="CHEBI:35235"/>
        <dbReference type="ChEBI" id="CHEBI:43474"/>
        <dbReference type="ChEBI" id="CHEBI:58173"/>
        <dbReference type="ChEBI" id="CHEBI:456216"/>
        <dbReference type="EC" id="6.3.2.2"/>
    </reaction>
</comment>
<keyword evidence="2 4" id="KW-0547">Nucleotide-binding</keyword>
<evidence type="ECO:0000256" key="2">
    <source>
        <dbReference type="ARBA" id="ARBA00022741"/>
    </source>
</evidence>
<keyword evidence="3 4" id="KW-0067">ATP-binding</keyword>
<dbReference type="PANTHER" id="PTHR36510">
    <property type="entry name" value="GLUTAMATE--CYSTEINE LIGASE 2-RELATED"/>
    <property type="match status" value="1"/>
</dbReference>
<dbReference type="EMBL" id="CP151762">
    <property type="protein sequence ID" value="WZU64190.1"/>
    <property type="molecule type" value="Genomic_DNA"/>
</dbReference>
<dbReference type="Proteomes" id="UP001451782">
    <property type="component" value="Chromosome"/>
</dbReference>
<dbReference type="InterPro" id="IPR006336">
    <property type="entry name" value="GCS2"/>
</dbReference>
<dbReference type="EC" id="6.3.2.2" evidence="4"/>
<accession>A0AAN0M3B0</accession>
<dbReference type="PANTHER" id="PTHR36510:SF1">
    <property type="entry name" value="GLUTAMATE--CYSTEINE LIGASE 2-RELATED"/>
    <property type="match status" value="1"/>
</dbReference>
<name>A0AAN0M3B0_9RHOB</name>
<organism evidence="5 6">
    <name type="scientific">Yoonia algicola</name>
    <dbReference type="NCBI Taxonomy" id="3137368"/>
    <lineage>
        <taxon>Bacteria</taxon>
        <taxon>Pseudomonadati</taxon>
        <taxon>Pseudomonadota</taxon>
        <taxon>Alphaproteobacteria</taxon>
        <taxon>Rhodobacterales</taxon>
        <taxon>Paracoccaceae</taxon>
        <taxon>Yoonia</taxon>
    </lineage>
</organism>
<proteinExistence type="inferred from homology"/>
<protein>
    <recommendedName>
        <fullName evidence="4">Putative glutamate--cysteine ligase 2</fullName>
        <ecNumber evidence="4">6.3.2.2</ecNumber>
    </recommendedName>
    <alternativeName>
        <fullName evidence="4">Gamma-glutamylcysteine synthetase 2</fullName>
        <shortName evidence="4">GCS 2</shortName>
        <shortName evidence="4">Gamma-GCS 2</shortName>
    </alternativeName>
</protein>
<gene>
    <name evidence="5" type="ORF">AABB28_02445</name>
</gene>
<dbReference type="HAMAP" id="MF_01609">
    <property type="entry name" value="Glu_cys_ligase_2"/>
    <property type="match status" value="1"/>
</dbReference>
<dbReference type="KEGG" id="yag:AABB28_02445"/>
<evidence type="ECO:0000256" key="4">
    <source>
        <dbReference type="HAMAP-Rule" id="MF_01609"/>
    </source>
</evidence>
<dbReference type="InterPro" id="IPR011793">
    <property type="entry name" value="YbdK"/>
</dbReference>
<dbReference type="SUPFAM" id="SSF55931">
    <property type="entry name" value="Glutamine synthetase/guanido kinase"/>
    <property type="match status" value="1"/>
</dbReference>
<dbReference type="NCBIfam" id="NF010039">
    <property type="entry name" value="PRK13515.1"/>
    <property type="match status" value="1"/>
</dbReference>
<comment type="similarity">
    <text evidence="4">Belongs to the glutamate--cysteine ligase type 2 family. YbdK subfamily.</text>
</comment>
<dbReference type="Gene3D" id="3.30.590.20">
    <property type="match status" value="1"/>
</dbReference>
<evidence type="ECO:0000256" key="1">
    <source>
        <dbReference type="ARBA" id="ARBA00022598"/>
    </source>
</evidence>
<dbReference type="InterPro" id="IPR050141">
    <property type="entry name" value="GCL_type2/YbdK_subfam"/>
</dbReference>
<dbReference type="GO" id="GO:0005524">
    <property type="term" value="F:ATP binding"/>
    <property type="evidence" value="ECO:0007669"/>
    <property type="project" value="UniProtKB-KW"/>
</dbReference>
<dbReference type="InterPro" id="IPR014746">
    <property type="entry name" value="Gln_synth/guanido_kin_cat_dom"/>
</dbReference>
<evidence type="ECO:0000313" key="5">
    <source>
        <dbReference type="EMBL" id="WZU64190.1"/>
    </source>
</evidence>
<dbReference type="GO" id="GO:0042398">
    <property type="term" value="P:modified amino acid biosynthetic process"/>
    <property type="evidence" value="ECO:0007669"/>
    <property type="project" value="InterPro"/>
</dbReference>
<dbReference type="Pfam" id="PF04107">
    <property type="entry name" value="GCS2"/>
    <property type="match status" value="1"/>
</dbReference>
<evidence type="ECO:0000313" key="6">
    <source>
        <dbReference type="Proteomes" id="UP001451782"/>
    </source>
</evidence>
<dbReference type="GO" id="GO:0004357">
    <property type="term" value="F:glutamate-cysteine ligase activity"/>
    <property type="evidence" value="ECO:0007669"/>
    <property type="project" value="UniProtKB-EC"/>
</dbReference>
<evidence type="ECO:0000256" key="3">
    <source>
        <dbReference type="ARBA" id="ARBA00022840"/>
    </source>
</evidence>
<dbReference type="NCBIfam" id="TIGR02050">
    <property type="entry name" value="gshA_cyan_rel"/>
    <property type="match status" value="1"/>
</dbReference>
<keyword evidence="6" id="KW-1185">Reference proteome</keyword>
<keyword evidence="1 4" id="KW-0436">Ligase</keyword>
<comment type="function">
    <text evidence="4">ATP-dependent carboxylate-amine ligase which exhibits weak glutamate--cysteine ligase activity.</text>
</comment>